<dbReference type="NCBIfam" id="TIGR00369">
    <property type="entry name" value="unchar_dom_1"/>
    <property type="match status" value="1"/>
</dbReference>
<dbReference type="PANTHER" id="PTHR43240:SF5">
    <property type="entry name" value="1,4-DIHYDROXY-2-NAPHTHOYL-COA THIOESTERASE 1"/>
    <property type="match status" value="1"/>
</dbReference>
<dbReference type="AlphaFoldDB" id="A0A086ZHF0"/>
<accession>A0A086ZHF0</accession>
<organism evidence="4 5">
    <name type="scientific">Bifidobacterium bohemicum DSM 22767</name>
    <dbReference type="NCBI Taxonomy" id="1437606"/>
    <lineage>
        <taxon>Bacteria</taxon>
        <taxon>Bacillati</taxon>
        <taxon>Actinomycetota</taxon>
        <taxon>Actinomycetes</taxon>
        <taxon>Bifidobacteriales</taxon>
        <taxon>Bifidobacteriaceae</taxon>
        <taxon>Bifidobacterium</taxon>
    </lineage>
</organism>
<feature type="domain" description="Thioesterase" evidence="3">
    <location>
        <begin position="33"/>
        <end position="106"/>
    </location>
</feature>
<dbReference type="SUPFAM" id="SSF54637">
    <property type="entry name" value="Thioesterase/thiol ester dehydrase-isomerase"/>
    <property type="match status" value="1"/>
</dbReference>
<dbReference type="STRING" id="1437606.BBOH_0757"/>
<dbReference type="CDD" id="cd03443">
    <property type="entry name" value="PaaI_thioesterase"/>
    <property type="match status" value="1"/>
</dbReference>
<evidence type="ECO:0000256" key="2">
    <source>
        <dbReference type="ARBA" id="ARBA00022801"/>
    </source>
</evidence>
<dbReference type="InterPro" id="IPR006683">
    <property type="entry name" value="Thioestr_dom"/>
</dbReference>
<gene>
    <name evidence="4" type="ORF">BBOH_0757</name>
</gene>
<dbReference type="Pfam" id="PF03061">
    <property type="entry name" value="4HBT"/>
    <property type="match status" value="1"/>
</dbReference>
<dbReference type="PANTHER" id="PTHR43240">
    <property type="entry name" value="1,4-DIHYDROXY-2-NAPHTHOYL-COA THIOESTERASE 1"/>
    <property type="match status" value="1"/>
</dbReference>
<keyword evidence="2" id="KW-0378">Hydrolase</keyword>
<dbReference type="Proteomes" id="UP000029096">
    <property type="component" value="Unassembled WGS sequence"/>
</dbReference>
<dbReference type="EMBL" id="JGYP01000002">
    <property type="protein sequence ID" value="KFI45950.1"/>
    <property type="molecule type" value="Genomic_DNA"/>
</dbReference>
<evidence type="ECO:0000313" key="4">
    <source>
        <dbReference type="EMBL" id="KFI45950.1"/>
    </source>
</evidence>
<evidence type="ECO:0000313" key="5">
    <source>
        <dbReference type="Proteomes" id="UP000029096"/>
    </source>
</evidence>
<evidence type="ECO:0000259" key="3">
    <source>
        <dbReference type="Pfam" id="PF03061"/>
    </source>
</evidence>
<dbReference type="OrthoDB" id="9798208at2"/>
<name>A0A086ZHF0_9BIFI</name>
<protein>
    <submittedName>
        <fullName evidence="4">Thioesterase superfamily</fullName>
    </submittedName>
</protein>
<comment type="similarity">
    <text evidence="1">Belongs to the thioesterase PaaI family.</text>
</comment>
<dbReference type="Gene3D" id="3.10.129.10">
    <property type="entry name" value="Hotdog Thioesterase"/>
    <property type="match status" value="1"/>
</dbReference>
<dbReference type="eggNOG" id="COG2050">
    <property type="taxonomic scope" value="Bacteria"/>
</dbReference>
<dbReference type="GO" id="GO:0061522">
    <property type="term" value="F:1,4-dihydroxy-2-naphthoyl-CoA thioesterase activity"/>
    <property type="evidence" value="ECO:0007669"/>
    <property type="project" value="TreeGrafter"/>
</dbReference>
<dbReference type="GO" id="GO:0005829">
    <property type="term" value="C:cytosol"/>
    <property type="evidence" value="ECO:0007669"/>
    <property type="project" value="TreeGrafter"/>
</dbReference>
<dbReference type="RefSeq" id="WP_033522153.1">
    <property type="nucleotide sequence ID" value="NZ_JDUS01000018.1"/>
</dbReference>
<keyword evidence="5" id="KW-1185">Reference proteome</keyword>
<dbReference type="InterPro" id="IPR029069">
    <property type="entry name" value="HotDog_dom_sf"/>
</dbReference>
<dbReference type="InterPro" id="IPR003736">
    <property type="entry name" value="PAAI_dom"/>
</dbReference>
<proteinExistence type="inferred from homology"/>
<sequence length="121" mass="12824">MSLADCLGISRQEVSRTKVILSLPVTENLLQPFGVLHGGVNAALAEEAASLGALEWLDASHLAVGVDIGTHHFRPVASGTLTATATPEHVGKTLQTWRVEVCAENKLTSVSTVTLAVRERQ</sequence>
<reference evidence="4 5" key="1">
    <citation type="submission" date="2014-03" db="EMBL/GenBank/DDBJ databases">
        <title>Genomics of Bifidobacteria.</title>
        <authorList>
            <person name="Ventura M."/>
            <person name="Milani C."/>
            <person name="Lugli G.A."/>
        </authorList>
    </citation>
    <scope>NUCLEOTIDE SEQUENCE [LARGE SCALE GENOMIC DNA]</scope>
    <source>
        <strain evidence="4 5">DSM 22767</strain>
    </source>
</reference>
<evidence type="ECO:0000256" key="1">
    <source>
        <dbReference type="ARBA" id="ARBA00008324"/>
    </source>
</evidence>
<comment type="caution">
    <text evidence="4">The sequence shown here is derived from an EMBL/GenBank/DDBJ whole genome shotgun (WGS) entry which is preliminary data.</text>
</comment>